<dbReference type="PANTHER" id="PTHR17204">
    <property type="entry name" value="PRE-MRNA PROCESSING PROTEIN PRP39-RELATED"/>
    <property type="match status" value="1"/>
</dbReference>
<dbReference type="PANTHER" id="PTHR17204:SF5">
    <property type="entry name" value="PRE-MRNA-PROCESSING FACTOR 39"/>
    <property type="match status" value="1"/>
</dbReference>
<dbReference type="SMART" id="SM00386">
    <property type="entry name" value="HAT"/>
    <property type="match status" value="7"/>
</dbReference>
<dbReference type="Pfam" id="PF23241">
    <property type="entry name" value="HAT_PRP39_C"/>
    <property type="match status" value="1"/>
</dbReference>
<name>A0ABP9Z1G5_9FUNG</name>
<dbReference type="InterPro" id="IPR059164">
    <property type="entry name" value="HAT_PRP39_C"/>
</dbReference>
<organism evidence="8 9">
    <name type="scientific">Mucor flavus</name>
    <dbReference type="NCBI Taxonomy" id="439312"/>
    <lineage>
        <taxon>Eukaryota</taxon>
        <taxon>Fungi</taxon>
        <taxon>Fungi incertae sedis</taxon>
        <taxon>Mucoromycota</taxon>
        <taxon>Mucoromycotina</taxon>
        <taxon>Mucoromycetes</taxon>
        <taxon>Mucorales</taxon>
        <taxon>Mucorineae</taxon>
        <taxon>Mucoraceae</taxon>
        <taxon>Mucor</taxon>
    </lineage>
</organism>
<feature type="region of interest" description="Disordered" evidence="7">
    <location>
        <begin position="506"/>
        <end position="578"/>
    </location>
</feature>
<reference evidence="8 9" key="1">
    <citation type="submission" date="2024-04" db="EMBL/GenBank/DDBJ databases">
        <title>genome sequences of Mucor flavus KT1a and Helicostylum pulchrum KT1b strains isolated from the surface of a dry-aged beef.</title>
        <authorList>
            <person name="Toyotome T."/>
            <person name="Hosono M."/>
            <person name="Torimaru M."/>
            <person name="Fukuda K."/>
            <person name="Mikami N."/>
        </authorList>
    </citation>
    <scope>NUCLEOTIDE SEQUENCE [LARGE SCALE GENOMIC DNA]</scope>
    <source>
        <strain evidence="8 9">KT1a</strain>
    </source>
</reference>
<evidence type="ECO:0008006" key="10">
    <source>
        <dbReference type="Google" id="ProtNLM"/>
    </source>
</evidence>
<dbReference type="Gene3D" id="1.25.40.10">
    <property type="entry name" value="Tetratricopeptide repeat domain"/>
    <property type="match status" value="2"/>
</dbReference>
<evidence type="ECO:0000256" key="2">
    <source>
        <dbReference type="ARBA" id="ARBA00022664"/>
    </source>
</evidence>
<dbReference type="InterPro" id="IPR003107">
    <property type="entry name" value="HAT"/>
</dbReference>
<comment type="subcellular location">
    <subcellularLocation>
        <location evidence="1">Nucleus</location>
    </subcellularLocation>
</comment>
<evidence type="ECO:0000256" key="4">
    <source>
        <dbReference type="ARBA" id="ARBA00023187"/>
    </source>
</evidence>
<keyword evidence="2" id="KW-0507">mRNA processing</keyword>
<comment type="similarity">
    <text evidence="6">Belongs to the PRP39 family.</text>
</comment>
<evidence type="ECO:0000256" key="1">
    <source>
        <dbReference type="ARBA" id="ARBA00004123"/>
    </source>
</evidence>
<evidence type="ECO:0000256" key="7">
    <source>
        <dbReference type="SAM" id="MobiDB-lite"/>
    </source>
</evidence>
<evidence type="ECO:0000256" key="6">
    <source>
        <dbReference type="ARBA" id="ARBA00038019"/>
    </source>
</evidence>
<keyword evidence="9" id="KW-1185">Reference proteome</keyword>
<evidence type="ECO:0000313" key="8">
    <source>
        <dbReference type="EMBL" id="GAA5812959.1"/>
    </source>
</evidence>
<evidence type="ECO:0000256" key="3">
    <source>
        <dbReference type="ARBA" id="ARBA00022737"/>
    </source>
</evidence>
<keyword evidence="4" id="KW-0508">mRNA splicing</keyword>
<dbReference type="Pfam" id="PF23240">
    <property type="entry name" value="HAT_PRP39_N"/>
    <property type="match status" value="1"/>
</dbReference>
<dbReference type="Proteomes" id="UP001473302">
    <property type="component" value="Unassembled WGS sequence"/>
</dbReference>
<keyword evidence="5" id="KW-0539">Nucleus</keyword>
<evidence type="ECO:0000256" key="5">
    <source>
        <dbReference type="ARBA" id="ARBA00023242"/>
    </source>
</evidence>
<dbReference type="InterPro" id="IPR011990">
    <property type="entry name" value="TPR-like_helical_dom_sf"/>
</dbReference>
<comment type="caution">
    <text evidence="8">The sequence shown here is derived from an EMBL/GenBank/DDBJ whole genome shotgun (WGS) entry which is preliminary data.</text>
</comment>
<proteinExistence type="inferred from homology"/>
<accession>A0ABP9Z1G5</accession>
<dbReference type="EMBL" id="BAABUK010000015">
    <property type="protein sequence ID" value="GAA5812959.1"/>
    <property type="molecule type" value="Genomic_DNA"/>
</dbReference>
<protein>
    <recommendedName>
        <fullName evidence="10">Pre-mRNA-processing factor 39</fullName>
    </recommendedName>
</protein>
<sequence>MSLKSTDANATEWDRLWKVVRDTPDNFTAWEQLIRVAEAAEGGITKLSPPENISRLESVYDSFLSKFPLCFGYWKKYSDWELAINGDEGAEKIFERGVAAIHNSIDLWNQYIDFKMSHSASNDDIESLLERAASCIGLDFLAHPFWDKYIEFAETRLANPKRVLKLLDRIVLIPMHQYARYYEKWRGLRSTIKPSEAIDPLTLEVFYKEIHEAKGDALTPEEMEAALKEKLDAQTLAVYKKTQEGTNKRWVYEAEIKRPYFHVKPLDRPQLQNWSKYLDFEEATNEIPRIRALYERCLVPCAQYEEFWLRYGQWLTEHNLLSDARYAYERAAFKFLPRDRCNAKISLALVQEEEGNIEEARKTYTTILESMPTHIETILNLIHFERRQDPTVFENIVNTYINSNQLGESAKAFLTIQYIRFLQQNNQPDKARQTYSTSSTLYPNSKFFWMNYINFELGFYDASSEERILEVFEKCRTHLNKDLQKEINIKFREFLLERGNSVHNLNRNPASVSTEFPPEKQPNLKRPAEDITYPFAKQSRFEAPTQQQQPYGYSYPQQPQTYANTDYYSQPQQQPWQS</sequence>
<dbReference type="SUPFAM" id="SSF48452">
    <property type="entry name" value="TPR-like"/>
    <property type="match status" value="1"/>
</dbReference>
<feature type="compositionally biased region" description="Low complexity" evidence="7">
    <location>
        <begin position="544"/>
        <end position="578"/>
    </location>
</feature>
<evidence type="ECO:0000313" key="9">
    <source>
        <dbReference type="Proteomes" id="UP001473302"/>
    </source>
</evidence>
<gene>
    <name evidence="8" type="ORF">MFLAVUS_006421</name>
</gene>
<keyword evidence="3" id="KW-0677">Repeat</keyword>